<organism evidence="2 3">
    <name type="scientific">Pseudomonas inefficax</name>
    <dbReference type="NCBI Taxonomy" id="2078786"/>
    <lineage>
        <taxon>Bacteria</taxon>
        <taxon>Pseudomonadati</taxon>
        <taxon>Pseudomonadota</taxon>
        <taxon>Gammaproteobacteria</taxon>
        <taxon>Pseudomonadales</taxon>
        <taxon>Pseudomonadaceae</taxon>
        <taxon>Pseudomonas</taxon>
    </lineage>
</organism>
<reference evidence="2 3" key="1">
    <citation type="submission" date="2018-02" db="EMBL/GenBank/DDBJ databases">
        <authorList>
            <person name="Dubost A."/>
        </authorList>
    </citation>
    <scope>NUCLEOTIDE SEQUENCE [LARGE SCALE GENOMIC DNA]</scope>
    <source>
        <strain evidence="3">JV551A3</strain>
    </source>
</reference>
<feature type="region of interest" description="Disordered" evidence="1">
    <location>
        <begin position="1"/>
        <end position="23"/>
    </location>
</feature>
<comment type="caution">
    <text evidence="2">The sequence shown here is derived from an EMBL/GenBank/DDBJ whole genome shotgun (WGS) entry which is preliminary data.</text>
</comment>
<dbReference type="EMBL" id="OPYN01000187">
    <property type="protein sequence ID" value="SPO62897.1"/>
    <property type="molecule type" value="Genomic_DNA"/>
</dbReference>
<dbReference type="AlphaFoldDB" id="A0AAQ1SVC2"/>
<keyword evidence="3" id="KW-1185">Reference proteome</keyword>
<gene>
    <name evidence="2" type="ORF">JV551A3_V1_1870098</name>
</gene>
<name>A0AAQ1SVC2_9PSED</name>
<evidence type="ECO:0000256" key="1">
    <source>
        <dbReference type="SAM" id="MobiDB-lite"/>
    </source>
</evidence>
<evidence type="ECO:0000313" key="2">
    <source>
        <dbReference type="EMBL" id="SPO62897.1"/>
    </source>
</evidence>
<protein>
    <submittedName>
        <fullName evidence="2">Uncharacterized protein</fullName>
    </submittedName>
</protein>
<dbReference type="Proteomes" id="UP000294335">
    <property type="component" value="Unassembled WGS sequence"/>
</dbReference>
<proteinExistence type="predicted"/>
<sequence length="23" mass="2559">MGAALRRDGLQSSPKPNTYLRRA</sequence>
<evidence type="ECO:0000313" key="3">
    <source>
        <dbReference type="Proteomes" id="UP000294335"/>
    </source>
</evidence>
<accession>A0AAQ1SVC2</accession>